<feature type="domain" description="Cytosolic fatty-acid binding proteins" evidence="2">
    <location>
        <begin position="5"/>
        <end position="22"/>
    </location>
</feature>
<evidence type="ECO:0000313" key="3">
    <source>
        <dbReference type="Ensembl" id="ENSORLP00015010764.1"/>
    </source>
</evidence>
<dbReference type="PANTHER" id="PTHR11955">
    <property type="entry name" value="FATTY ACID BINDING PROTEIN"/>
    <property type="match status" value="1"/>
</dbReference>
<dbReference type="PROSITE" id="PS00214">
    <property type="entry name" value="FABP"/>
    <property type="match status" value="1"/>
</dbReference>
<reference evidence="3" key="4">
    <citation type="submission" date="2025-09" db="UniProtKB">
        <authorList>
            <consortium name="Ensembl"/>
        </authorList>
    </citation>
    <scope>IDENTIFICATION</scope>
    <source>
        <strain evidence="3">HSOK</strain>
    </source>
</reference>
<dbReference type="InterPro" id="IPR031259">
    <property type="entry name" value="ILBP"/>
</dbReference>
<sequence>MSFTGKYQLESSENYEAFMKAVGISDENIQLTKGLKSITEMEENGDNFKVTVTTGSHVIINSFTIGQETEMLSVTGEKIKTVVKKEGTKLMMSLKRADIVTELVDGNTLVTTMTLGDIVYKTTYKRI</sequence>
<reference evidence="3" key="3">
    <citation type="submission" date="2025-08" db="UniProtKB">
        <authorList>
            <consortium name="Ensembl"/>
        </authorList>
    </citation>
    <scope>IDENTIFICATION</scope>
    <source>
        <strain evidence="3">HSOK</strain>
    </source>
</reference>
<protein>
    <submittedName>
        <fullName evidence="3">Fatty acid binding protein 1b, tandem duplicate 1</fullName>
    </submittedName>
</protein>
<organism evidence="3 4">
    <name type="scientific">Oryzias latipes</name>
    <name type="common">Japanese rice fish</name>
    <name type="synonym">Japanese killifish</name>
    <dbReference type="NCBI Taxonomy" id="8090"/>
    <lineage>
        <taxon>Eukaryota</taxon>
        <taxon>Metazoa</taxon>
        <taxon>Chordata</taxon>
        <taxon>Craniata</taxon>
        <taxon>Vertebrata</taxon>
        <taxon>Euteleostomi</taxon>
        <taxon>Actinopterygii</taxon>
        <taxon>Neopterygii</taxon>
        <taxon>Teleostei</taxon>
        <taxon>Neoteleostei</taxon>
        <taxon>Acanthomorphata</taxon>
        <taxon>Ovalentaria</taxon>
        <taxon>Atherinomorphae</taxon>
        <taxon>Beloniformes</taxon>
        <taxon>Adrianichthyidae</taxon>
        <taxon>Oryziinae</taxon>
        <taxon>Oryzias</taxon>
    </lineage>
</organism>
<dbReference type="InterPro" id="IPR000463">
    <property type="entry name" value="Fatty_acid-bd"/>
</dbReference>
<dbReference type="Gene3D" id="2.40.128.20">
    <property type="match status" value="1"/>
</dbReference>
<reference evidence="3 4" key="2">
    <citation type="submission" date="2017-04" db="EMBL/GenBank/DDBJ databases">
        <title>CpG methylation of centromeres and impact of large insertions on vertebrate speciation.</title>
        <authorList>
            <person name="Ichikawa K."/>
            <person name="Yoshimura J."/>
            <person name="Morishita S."/>
        </authorList>
    </citation>
    <scope>NUCLEOTIDE SEQUENCE</scope>
    <source>
        <strain evidence="3 4">HSOK</strain>
    </source>
</reference>
<dbReference type="InterPro" id="IPR012674">
    <property type="entry name" value="Calycin"/>
</dbReference>
<name>A0A3P9HTB6_ORYLA</name>
<reference key="1">
    <citation type="journal article" date="2007" name="Nature">
        <title>The medaka draft genome and insights into vertebrate genome evolution.</title>
        <authorList>
            <person name="Kasahara M."/>
            <person name="Naruse K."/>
            <person name="Sasaki S."/>
            <person name="Nakatani Y."/>
            <person name="Qu W."/>
            <person name="Ahsan B."/>
            <person name="Yamada T."/>
            <person name="Nagayasu Y."/>
            <person name="Doi K."/>
            <person name="Kasai Y."/>
            <person name="Jindo T."/>
            <person name="Kobayashi D."/>
            <person name="Shimada A."/>
            <person name="Toyoda A."/>
            <person name="Kuroki Y."/>
            <person name="Fujiyama A."/>
            <person name="Sasaki T."/>
            <person name="Shimizu A."/>
            <person name="Asakawa S."/>
            <person name="Shimizu N."/>
            <person name="Hashimoto S."/>
            <person name="Yang J."/>
            <person name="Lee Y."/>
            <person name="Matsushima K."/>
            <person name="Sugano S."/>
            <person name="Sakaizumi M."/>
            <person name="Narita T."/>
            <person name="Ohishi K."/>
            <person name="Haga S."/>
            <person name="Ohta F."/>
            <person name="Nomoto H."/>
            <person name="Nogata K."/>
            <person name="Morishita T."/>
            <person name="Endo T."/>
            <person name="Shin-I T."/>
            <person name="Takeda H."/>
            <person name="Morishita S."/>
            <person name="Kohara Y."/>
        </authorList>
    </citation>
    <scope>NUCLEOTIDE SEQUENCE [LARGE SCALE GENOMIC DNA]</scope>
    <source>
        <strain>Hd-rR</strain>
    </source>
</reference>
<evidence type="ECO:0000313" key="4">
    <source>
        <dbReference type="Proteomes" id="UP000265200"/>
    </source>
</evidence>
<dbReference type="Pfam" id="PF14651">
    <property type="entry name" value="Lipocalin_7"/>
    <property type="match status" value="1"/>
</dbReference>
<evidence type="ECO:0000259" key="2">
    <source>
        <dbReference type="PROSITE" id="PS00214"/>
    </source>
</evidence>
<comment type="similarity">
    <text evidence="1">Belongs to the calycin superfamily. Fatty-acid binding protein (FABP) family.</text>
</comment>
<accession>A0A3P9HTB6</accession>
<dbReference type="AlphaFoldDB" id="A0A3P9HTB6"/>
<dbReference type="PRINTS" id="PR00178">
    <property type="entry name" value="FATTYACIDBP"/>
</dbReference>
<dbReference type="GO" id="GO:0008289">
    <property type="term" value="F:lipid binding"/>
    <property type="evidence" value="ECO:0007669"/>
    <property type="project" value="InterPro"/>
</dbReference>
<dbReference type="SUPFAM" id="SSF50814">
    <property type="entry name" value="Lipocalins"/>
    <property type="match status" value="1"/>
</dbReference>
<evidence type="ECO:0000256" key="1">
    <source>
        <dbReference type="ARBA" id="ARBA00008390"/>
    </source>
</evidence>
<dbReference type="Ensembl" id="ENSORLT00015017426.1">
    <property type="protein sequence ID" value="ENSORLP00015010764.1"/>
    <property type="gene ID" value="ENSORLG00015011570.1"/>
</dbReference>
<proteinExistence type="inferred from homology"/>
<dbReference type="Proteomes" id="UP000265200">
    <property type="component" value="Chromosome 9"/>
</dbReference>